<evidence type="ECO:0000313" key="2">
    <source>
        <dbReference type="Proteomes" id="UP000198828"/>
    </source>
</evidence>
<keyword evidence="2" id="KW-1185">Reference proteome</keyword>
<proteinExistence type="predicted"/>
<dbReference type="OrthoDB" id="9793802at2"/>
<name>A0A1H2SWP4_9FIRM</name>
<organism evidence="1 2">
    <name type="scientific">Tepidimicrobium xylanilyticum</name>
    <dbReference type="NCBI Taxonomy" id="1123352"/>
    <lineage>
        <taxon>Bacteria</taxon>
        <taxon>Bacillati</taxon>
        <taxon>Bacillota</taxon>
        <taxon>Tissierellia</taxon>
        <taxon>Tissierellales</taxon>
        <taxon>Tepidimicrobiaceae</taxon>
        <taxon>Tepidimicrobium</taxon>
    </lineage>
</organism>
<protein>
    <submittedName>
        <fullName evidence="1">Baseplate J-like protein</fullName>
    </submittedName>
</protein>
<dbReference type="EMBL" id="FNNG01000002">
    <property type="protein sequence ID" value="SDW35895.1"/>
    <property type="molecule type" value="Genomic_DNA"/>
</dbReference>
<dbReference type="AlphaFoldDB" id="A0A1H2SWP4"/>
<reference evidence="1 2" key="1">
    <citation type="submission" date="2016-10" db="EMBL/GenBank/DDBJ databases">
        <authorList>
            <person name="de Groot N.N."/>
        </authorList>
    </citation>
    <scope>NUCLEOTIDE SEQUENCE [LARGE SCALE GENOMIC DNA]</scope>
    <source>
        <strain evidence="1 2">DSM 23310</strain>
    </source>
</reference>
<sequence length="83" mass="9324">MKGRKIPTQDILDKVEAIVSAKNRRPLTDNVQVSAPAEVSYNINLNYYISVDRQAEELILKSTIEAIMHGNQKNSAEILTQII</sequence>
<gene>
    <name evidence="1" type="ORF">SAMN05660923_00565</name>
</gene>
<dbReference type="Proteomes" id="UP000198828">
    <property type="component" value="Unassembled WGS sequence"/>
</dbReference>
<accession>A0A1H2SWP4</accession>
<evidence type="ECO:0000313" key="1">
    <source>
        <dbReference type="EMBL" id="SDW35895.1"/>
    </source>
</evidence>